<dbReference type="Pfam" id="PF00656">
    <property type="entry name" value="Peptidase_C14"/>
    <property type="match status" value="1"/>
</dbReference>
<dbReference type="InterPro" id="IPR015917">
    <property type="entry name" value="Pept_C14A"/>
</dbReference>
<keyword evidence="2" id="KW-0053">Apoptosis</keyword>
<dbReference type="EMBL" id="CAJVCH010149773">
    <property type="protein sequence ID" value="CAG7727526.1"/>
    <property type="molecule type" value="Genomic_DNA"/>
</dbReference>
<accession>A0A8J2KLL1</accession>
<dbReference type="SMART" id="SM00115">
    <property type="entry name" value="CASc"/>
    <property type="match status" value="1"/>
</dbReference>
<evidence type="ECO:0000259" key="4">
    <source>
        <dbReference type="PROSITE" id="PS50208"/>
    </source>
</evidence>
<dbReference type="AlphaFoldDB" id="A0A8J2KLL1"/>
<dbReference type="GO" id="GO:0006915">
    <property type="term" value="P:apoptotic process"/>
    <property type="evidence" value="ECO:0007669"/>
    <property type="project" value="UniProtKB-KW"/>
</dbReference>
<evidence type="ECO:0000313" key="5">
    <source>
        <dbReference type="EMBL" id="CAG7727526.1"/>
    </source>
</evidence>
<dbReference type="GO" id="GO:0006508">
    <property type="term" value="P:proteolysis"/>
    <property type="evidence" value="ECO:0007669"/>
    <property type="project" value="UniProtKB-KW"/>
</dbReference>
<evidence type="ECO:0000256" key="2">
    <source>
        <dbReference type="ARBA" id="ARBA00022703"/>
    </source>
</evidence>
<dbReference type="GO" id="GO:0004197">
    <property type="term" value="F:cysteine-type endopeptidase activity"/>
    <property type="evidence" value="ECO:0007669"/>
    <property type="project" value="InterPro"/>
</dbReference>
<organism evidence="5 6">
    <name type="scientific">Allacma fusca</name>
    <dbReference type="NCBI Taxonomy" id="39272"/>
    <lineage>
        <taxon>Eukaryota</taxon>
        <taxon>Metazoa</taxon>
        <taxon>Ecdysozoa</taxon>
        <taxon>Arthropoda</taxon>
        <taxon>Hexapoda</taxon>
        <taxon>Collembola</taxon>
        <taxon>Symphypleona</taxon>
        <taxon>Sminthuridae</taxon>
        <taxon>Allacma</taxon>
    </lineage>
</organism>
<dbReference type="PANTHER" id="PTHR47901">
    <property type="entry name" value="CASPASE RECRUITMENT DOMAIN-CONTAINING PROTEIN 18"/>
    <property type="match status" value="1"/>
</dbReference>
<keyword evidence="3" id="KW-0378">Hydrolase</keyword>
<name>A0A8J2KLL1_9HEXA</name>
<feature type="domain" description="Caspase family p20" evidence="4">
    <location>
        <begin position="30"/>
        <end position="104"/>
    </location>
</feature>
<keyword evidence="6" id="KW-1185">Reference proteome</keyword>
<dbReference type="Proteomes" id="UP000708208">
    <property type="component" value="Unassembled WGS sequence"/>
</dbReference>
<evidence type="ECO:0000313" key="6">
    <source>
        <dbReference type="Proteomes" id="UP000708208"/>
    </source>
</evidence>
<gene>
    <name evidence="5" type="ORF">AFUS01_LOCUS16362</name>
</gene>
<evidence type="ECO:0000256" key="1">
    <source>
        <dbReference type="ARBA" id="ARBA00022670"/>
    </source>
</evidence>
<dbReference type="InterPro" id="IPR011600">
    <property type="entry name" value="Pept_C14_caspase"/>
</dbReference>
<keyword evidence="1" id="KW-0645">Protease</keyword>
<reference evidence="5" key="1">
    <citation type="submission" date="2021-06" db="EMBL/GenBank/DDBJ databases">
        <authorList>
            <person name="Hodson N. C."/>
            <person name="Mongue J. A."/>
            <person name="Jaron S. K."/>
        </authorList>
    </citation>
    <scope>NUCLEOTIDE SEQUENCE</scope>
</reference>
<proteinExistence type="predicted"/>
<dbReference type="PANTHER" id="PTHR47901:SF8">
    <property type="entry name" value="CASPASE-3"/>
    <property type="match status" value="1"/>
</dbReference>
<comment type="caution">
    <text evidence="5">The sequence shown here is derived from an EMBL/GenBank/DDBJ whole genome shotgun (WGS) entry which is preliminary data.</text>
</comment>
<dbReference type="InterPro" id="IPR002398">
    <property type="entry name" value="Pept_C14"/>
</dbReference>
<evidence type="ECO:0000256" key="3">
    <source>
        <dbReference type="ARBA" id="ARBA00022801"/>
    </source>
</evidence>
<dbReference type="OrthoDB" id="6114029at2759"/>
<protein>
    <recommendedName>
        <fullName evidence="4">Caspase family p20 domain-containing protein</fullName>
    </recommendedName>
</protein>
<dbReference type="PROSITE" id="PS50208">
    <property type="entry name" value="CASPASE_P20"/>
    <property type="match status" value="1"/>
</dbReference>
<sequence length="236" mass="27290">MRYKEGKLEDQVFENKLFTNAWNAFKPISDLEGILTKFKSRLVKGGYGSSIIIIMSHGGRSTNSIVMEDVKEKNIYRVFVYQFSHNKSPEFIGKPKIFLVQPCQHYGDVELRDIAHNDDDESQMYTDSSVSSKLEKGLIQDVLVSFATTPDQTARRTNKCSCFIQAIKEVFSKSAKQGRTLIAMLDDVRLNIHYPFYYVLFTSRIKANYQYHIFHYALIWFIRLLLANAKNTRSKA</sequence>
<dbReference type="InterPro" id="IPR001309">
    <property type="entry name" value="Pept_C14_p20"/>
</dbReference>